<gene>
    <name evidence="1" type="ORF">LBA_00978</name>
</gene>
<dbReference type="EMBL" id="JX885207">
    <property type="protein sequence ID" value="AGD92896.1"/>
    <property type="molecule type" value="Genomic_DNA"/>
</dbReference>
<evidence type="ECO:0000313" key="1">
    <source>
        <dbReference type="EMBL" id="AGD92896.1"/>
    </source>
</evidence>
<sequence>MIKFICKPKYGSQQGGEFTLEDVSKFPLIQNQLLENDLIDLGQFKIEDIITSIKLANNAIEIYDFLSMENIYQITNVYNFCCKYGCLQVAESIEQYIIECDYDYIITSDMYVFASMYSRRCIINIVNLMIKDETLDKDFFLISDYEISKHLKPNQILDFLLLKYDLDDTWIFYIMNDIMQHNCQIETRHINSLNKLFIDACQDKKAEFYEDDVHNFLRFIESKGLNTEPIVINECCCDNNSDDYFYYYHCNNHTYKIFCDDPEYN</sequence>
<reference evidence="1 2" key="1">
    <citation type="journal article" date="2013" name="Clin. Infect. Dis.">
        <title>First isolation of Mimivirus in a patient with pneumonia.</title>
        <authorList>
            <person name="Saadi H."/>
            <person name="Pagnier I."/>
            <person name="Colson P."/>
            <person name="Cherif J.K."/>
            <person name="Beji M."/>
            <person name="Boughalmi M."/>
            <person name="Azza S."/>
            <person name="Armstrong N."/>
            <person name="Robert C."/>
            <person name="Fournous G."/>
            <person name="La Scola B."/>
            <person name="Raoult D."/>
        </authorList>
    </citation>
    <scope>NUCLEOTIDE SEQUENCE [LARGE SCALE GENOMIC DNA]</scope>
    <source>
        <strain evidence="1">LBA111</strain>
    </source>
</reference>
<accession>L7Y5Q0</accession>
<evidence type="ECO:0000313" key="2">
    <source>
        <dbReference type="Proteomes" id="UP000236749"/>
    </source>
</evidence>
<proteinExistence type="predicted"/>
<name>L7Y5Q0_9VIRU</name>
<organism evidence="1 2">
    <name type="scientific">Megavirus lba</name>
    <dbReference type="NCBI Taxonomy" id="1235314"/>
    <lineage>
        <taxon>Viruses</taxon>
        <taxon>Varidnaviria</taxon>
        <taxon>Bamfordvirae</taxon>
        <taxon>Nucleocytoviricota</taxon>
        <taxon>Megaviricetes</taxon>
        <taxon>Imitervirales</taxon>
        <taxon>Mimiviridae</taxon>
        <taxon>Megamimivirinae</taxon>
        <taxon>Megavirus</taxon>
        <taxon>Megavirus chilense</taxon>
    </lineage>
</organism>
<dbReference type="Proteomes" id="UP000236749">
    <property type="component" value="Segment"/>
</dbReference>
<protein>
    <submittedName>
        <fullName evidence="1">Uncharacterized protein</fullName>
    </submittedName>
</protein>